<name>A0A9W8G1J9_9FUNG</name>
<dbReference type="FunFam" id="3.40.50.300:FF:000012">
    <property type="entry name" value="Transitional endoplasmic reticulum ATPase"/>
    <property type="match status" value="1"/>
</dbReference>
<keyword evidence="2 3" id="KW-0067">ATP-binding</keyword>
<dbReference type="GO" id="GO:0005524">
    <property type="term" value="F:ATP binding"/>
    <property type="evidence" value="ECO:0007669"/>
    <property type="project" value="UniProtKB-KW"/>
</dbReference>
<organism evidence="5 6">
    <name type="scientific">Coemansia spiralis</name>
    <dbReference type="NCBI Taxonomy" id="417178"/>
    <lineage>
        <taxon>Eukaryota</taxon>
        <taxon>Fungi</taxon>
        <taxon>Fungi incertae sedis</taxon>
        <taxon>Zoopagomycota</taxon>
        <taxon>Kickxellomycotina</taxon>
        <taxon>Kickxellomycetes</taxon>
        <taxon>Kickxellales</taxon>
        <taxon>Kickxellaceae</taxon>
        <taxon>Coemansia</taxon>
    </lineage>
</organism>
<keyword evidence="1 3" id="KW-0547">Nucleotide-binding</keyword>
<dbReference type="InterPro" id="IPR003960">
    <property type="entry name" value="ATPase_AAA_CS"/>
</dbReference>
<dbReference type="OrthoDB" id="5421at2759"/>
<evidence type="ECO:0000313" key="5">
    <source>
        <dbReference type="EMBL" id="KAJ2668905.1"/>
    </source>
</evidence>
<dbReference type="SMART" id="SM00382">
    <property type="entry name" value="AAA"/>
    <property type="match status" value="2"/>
</dbReference>
<dbReference type="Pfam" id="PF17862">
    <property type="entry name" value="AAA_lid_3"/>
    <property type="match status" value="2"/>
</dbReference>
<evidence type="ECO:0000313" key="6">
    <source>
        <dbReference type="Proteomes" id="UP001151518"/>
    </source>
</evidence>
<evidence type="ECO:0000256" key="1">
    <source>
        <dbReference type="ARBA" id="ARBA00022741"/>
    </source>
</evidence>
<dbReference type="PROSITE" id="PS00674">
    <property type="entry name" value="AAA"/>
    <property type="match status" value="2"/>
</dbReference>
<evidence type="ECO:0000256" key="3">
    <source>
        <dbReference type="RuleBase" id="RU003651"/>
    </source>
</evidence>
<evidence type="ECO:0000259" key="4">
    <source>
        <dbReference type="SMART" id="SM00382"/>
    </source>
</evidence>
<comment type="caution">
    <text evidence="5">The sequence shown here is derived from an EMBL/GenBank/DDBJ whole genome shotgun (WGS) entry which is preliminary data.</text>
</comment>
<dbReference type="PANTHER" id="PTHR23077">
    <property type="entry name" value="AAA-FAMILY ATPASE"/>
    <property type="match status" value="1"/>
</dbReference>
<dbReference type="Proteomes" id="UP001151518">
    <property type="component" value="Unassembled WGS sequence"/>
</dbReference>
<dbReference type="PANTHER" id="PTHR23077:SF117">
    <property type="entry name" value="AAA+ ATPASE DOMAIN-CONTAINING PROTEIN"/>
    <property type="match status" value="1"/>
</dbReference>
<dbReference type="InterPro" id="IPR027417">
    <property type="entry name" value="P-loop_NTPase"/>
</dbReference>
<feature type="domain" description="AAA+ ATPase" evidence="4">
    <location>
        <begin position="314"/>
        <end position="453"/>
    </location>
</feature>
<dbReference type="GO" id="GO:0016887">
    <property type="term" value="F:ATP hydrolysis activity"/>
    <property type="evidence" value="ECO:0007669"/>
    <property type="project" value="InterPro"/>
</dbReference>
<protein>
    <recommendedName>
        <fullName evidence="4">AAA+ ATPase domain-containing protein</fullName>
    </recommendedName>
</protein>
<dbReference type="InterPro" id="IPR050168">
    <property type="entry name" value="AAA_ATPase_domain"/>
</dbReference>
<dbReference type="AlphaFoldDB" id="A0A9W8G1J9"/>
<gene>
    <name evidence="5" type="ORF">GGI25_006319</name>
</gene>
<dbReference type="Pfam" id="PF00004">
    <property type="entry name" value="AAA"/>
    <property type="match status" value="2"/>
</dbReference>
<dbReference type="Gene3D" id="3.40.50.300">
    <property type="entry name" value="P-loop containing nucleotide triphosphate hydrolases"/>
    <property type="match status" value="2"/>
</dbReference>
<dbReference type="FunFam" id="1.10.8.60:FF:000038">
    <property type="entry name" value="spermatogenesis-associated protein 5-like protein 1"/>
    <property type="match status" value="1"/>
</dbReference>
<feature type="domain" description="AAA+ ATPase" evidence="4">
    <location>
        <begin position="42"/>
        <end position="186"/>
    </location>
</feature>
<dbReference type="EMBL" id="JANBTW010000171">
    <property type="protein sequence ID" value="KAJ2668905.1"/>
    <property type="molecule type" value="Genomic_DNA"/>
</dbReference>
<accession>A0A9W8G1J9</accession>
<proteinExistence type="inferred from homology"/>
<comment type="similarity">
    <text evidence="3">Belongs to the AAA ATPase family.</text>
</comment>
<sequence>MSVKQQLIKELPGLETAVLSLLEVVRYPLEHQRKFEHLNIEAPKGVLLYGPPGVGKTRLVREISRITQSELTIIEGSEIIGPYLGESEQKLREKFREAQSKASGAGTSILFIDEIDSLAGSRQKQEGYGANGASARLVAQLLTLMDGVEPRGRLVVIGATNLPNALDSALRRPGRFDREIHVDVPNQICRRKILSYYTSGMPLDNAVDLDALAEMTNGYVGADISALCQEAAASVIAAHLQDSLDSDVRPLTMYDFAEAMKRVIPSLKRGLGIDIAETRWDDIGGLDQVKQTIRRAFEWPQKHKHSMQRLGLRPPRGILMYGPPGCSKTTLVKAVATQEKITFFSINGASIYSPFVGDAERTLRQVFQQARSSIPAVVFFDEVDAIVGKRERGGSSGDSVQERLLSTLLNEMDGVEMAEGVLVIGATNRIDMIDTALLRPGRFDQILYVPPPDSDARKGILQIKTRRVPLADTVDLARLAERTEGFSGADLDNLCREAALLALREDIGAKRVNGRHFDDALAIVQPSLSKKVMEPYERAINMFG</sequence>
<dbReference type="SUPFAM" id="SSF52540">
    <property type="entry name" value="P-loop containing nucleoside triphosphate hydrolases"/>
    <property type="match status" value="2"/>
</dbReference>
<reference evidence="5" key="1">
    <citation type="submission" date="2022-07" db="EMBL/GenBank/DDBJ databases">
        <title>Phylogenomic reconstructions and comparative analyses of Kickxellomycotina fungi.</title>
        <authorList>
            <person name="Reynolds N.K."/>
            <person name="Stajich J.E."/>
            <person name="Barry K."/>
            <person name="Grigoriev I.V."/>
            <person name="Crous P."/>
            <person name="Smith M.E."/>
        </authorList>
    </citation>
    <scope>NUCLEOTIDE SEQUENCE</scope>
    <source>
        <strain evidence="5">NRRL 3115</strain>
    </source>
</reference>
<dbReference type="InterPro" id="IPR003593">
    <property type="entry name" value="AAA+_ATPase"/>
</dbReference>
<evidence type="ECO:0000256" key="2">
    <source>
        <dbReference type="ARBA" id="ARBA00022840"/>
    </source>
</evidence>
<dbReference type="Gene3D" id="1.10.8.60">
    <property type="match status" value="2"/>
</dbReference>
<dbReference type="InterPro" id="IPR041569">
    <property type="entry name" value="AAA_lid_3"/>
</dbReference>
<dbReference type="FunFam" id="3.40.50.300:FF:001440">
    <property type="entry name" value="ATPase, AAA family protein"/>
    <property type="match status" value="1"/>
</dbReference>
<dbReference type="InterPro" id="IPR003959">
    <property type="entry name" value="ATPase_AAA_core"/>
</dbReference>
<dbReference type="PRINTS" id="PR00830">
    <property type="entry name" value="ENDOLAPTASE"/>
</dbReference>